<organism evidence="4 5">
    <name type="scientific">Umboniibacter marinipuniceus</name>
    <dbReference type="NCBI Taxonomy" id="569599"/>
    <lineage>
        <taxon>Bacteria</taxon>
        <taxon>Pseudomonadati</taxon>
        <taxon>Pseudomonadota</taxon>
        <taxon>Gammaproteobacteria</taxon>
        <taxon>Cellvibrionales</taxon>
        <taxon>Cellvibrionaceae</taxon>
        <taxon>Umboniibacter</taxon>
    </lineage>
</organism>
<dbReference type="PROSITE" id="PS01137">
    <property type="entry name" value="TATD_1"/>
    <property type="match status" value="1"/>
</dbReference>
<keyword evidence="3" id="KW-0479">Metal-binding</keyword>
<dbReference type="GO" id="GO:0016788">
    <property type="term" value="F:hydrolase activity, acting on ester bonds"/>
    <property type="evidence" value="ECO:0007669"/>
    <property type="project" value="InterPro"/>
</dbReference>
<dbReference type="RefSeq" id="WP_121876868.1">
    <property type="nucleotide sequence ID" value="NZ_REFJ01000003.1"/>
</dbReference>
<dbReference type="GO" id="GO:0005829">
    <property type="term" value="C:cytosol"/>
    <property type="evidence" value="ECO:0007669"/>
    <property type="project" value="TreeGrafter"/>
</dbReference>
<proteinExistence type="inferred from homology"/>
<feature type="binding site" evidence="3">
    <location>
        <position position="230"/>
    </location>
    <ligand>
        <name>a divalent metal cation</name>
        <dbReference type="ChEBI" id="CHEBI:60240"/>
        <label>1</label>
    </ligand>
</feature>
<dbReference type="GO" id="GO:0046872">
    <property type="term" value="F:metal ion binding"/>
    <property type="evidence" value="ECO:0007669"/>
    <property type="project" value="UniProtKB-KW"/>
</dbReference>
<evidence type="ECO:0000313" key="5">
    <source>
        <dbReference type="Proteomes" id="UP000267187"/>
    </source>
</evidence>
<evidence type="ECO:0000256" key="3">
    <source>
        <dbReference type="PIRSR" id="PIRSR005902-1"/>
    </source>
</evidence>
<dbReference type="InterPro" id="IPR018228">
    <property type="entry name" value="DNase_TatD-rel_CS"/>
</dbReference>
<sequence>MKLFDTHTHFDFRCFDSDRSQVWSRFQALGGQRLLMAGVSQSQWQRAAQLCESNPAWSMSVGYHPLFLSAEPHSTSYDDSASADATTGVPARSLADVDTVQLSAQLTEALSRYDEYVVAIGECGLDRFAATAMQEQQRVLQIQLAIAKSVQRPVILHCRGAHNELLQAIDQTGVSSGVIHAFSGSVELAREYIRRGFKVGVGGTISYARAAKTQRTIAQLPLTELLLETDSPDMPHSGHQGQRNEPSYCRNTIAQLTMLREEDEETIAEQLWQNALILFGK</sequence>
<comment type="similarity">
    <text evidence="1">Belongs to the metallo-dependent hydrolases superfamily. TatD-type hydrolase family.</text>
</comment>
<dbReference type="InterPro" id="IPR032466">
    <property type="entry name" value="Metal_Hydrolase"/>
</dbReference>
<dbReference type="OrthoDB" id="9810005at2"/>
<dbReference type="SUPFAM" id="SSF51556">
    <property type="entry name" value="Metallo-dependent hydrolases"/>
    <property type="match status" value="1"/>
</dbReference>
<dbReference type="InterPro" id="IPR001130">
    <property type="entry name" value="TatD-like"/>
</dbReference>
<evidence type="ECO:0000313" key="4">
    <source>
        <dbReference type="EMBL" id="RMA80188.1"/>
    </source>
</evidence>
<dbReference type="Pfam" id="PF01026">
    <property type="entry name" value="TatD_DNase"/>
    <property type="match status" value="1"/>
</dbReference>
<dbReference type="CDD" id="cd01310">
    <property type="entry name" value="TatD_DNAse"/>
    <property type="match status" value="1"/>
</dbReference>
<dbReference type="AlphaFoldDB" id="A0A3M0ABN5"/>
<feature type="binding site" evidence="3">
    <location>
        <position position="122"/>
    </location>
    <ligand>
        <name>a divalent metal cation</name>
        <dbReference type="ChEBI" id="CHEBI:60240"/>
        <label>1</label>
    </ligand>
</feature>
<reference evidence="4 5" key="1">
    <citation type="submission" date="2018-10" db="EMBL/GenBank/DDBJ databases">
        <title>Genomic Encyclopedia of Type Strains, Phase IV (KMG-IV): sequencing the most valuable type-strain genomes for metagenomic binning, comparative biology and taxonomic classification.</title>
        <authorList>
            <person name="Goeker M."/>
        </authorList>
    </citation>
    <scope>NUCLEOTIDE SEQUENCE [LARGE SCALE GENOMIC DNA]</scope>
    <source>
        <strain evidence="4 5">DSM 25080</strain>
    </source>
</reference>
<dbReference type="Gene3D" id="3.20.20.140">
    <property type="entry name" value="Metal-dependent hydrolases"/>
    <property type="match status" value="1"/>
</dbReference>
<protein>
    <submittedName>
        <fullName evidence="4">TatD DNase family protein</fullName>
    </submittedName>
</protein>
<dbReference type="PIRSF" id="PIRSF005902">
    <property type="entry name" value="DNase_TatD"/>
    <property type="match status" value="1"/>
</dbReference>
<dbReference type="PROSITE" id="PS01091">
    <property type="entry name" value="TATD_3"/>
    <property type="match status" value="1"/>
</dbReference>
<dbReference type="Proteomes" id="UP000267187">
    <property type="component" value="Unassembled WGS sequence"/>
</dbReference>
<dbReference type="EMBL" id="REFJ01000003">
    <property type="protein sequence ID" value="RMA80188.1"/>
    <property type="molecule type" value="Genomic_DNA"/>
</dbReference>
<feature type="binding site" evidence="3">
    <location>
        <position position="7"/>
    </location>
    <ligand>
        <name>a divalent metal cation</name>
        <dbReference type="ChEBI" id="CHEBI:60240"/>
        <label>1</label>
    </ligand>
</feature>
<dbReference type="PANTHER" id="PTHR46124">
    <property type="entry name" value="D-AMINOACYL-TRNA DEACYLASE"/>
    <property type="match status" value="1"/>
</dbReference>
<gene>
    <name evidence="4" type="ORF">DFR27_1551</name>
</gene>
<feature type="binding site" evidence="3">
    <location>
        <position position="9"/>
    </location>
    <ligand>
        <name>a divalent metal cation</name>
        <dbReference type="ChEBI" id="CHEBI:60240"/>
        <label>1</label>
    </ligand>
</feature>
<evidence type="ECO:0000256" key="2">
    <source>
        <dbReference type="ARBA" id="ARBA00022801"/>
    </source>
</evidence>
<name>A0A3M0ABN5_9GAMM</name>
<keyword evidence="2" id="KW-0378">Hydrolase</keyword>
<dbReference type="PANTHER" id="PTHR46124:SF3">
    <property type="entry name" value="HYDROLASE"/>
    <property type="match status" value="1"/>
</dbReference>
<feature type="binding site" evidence="3">
    <location>
        <position position="157"/>
    </location>
    <ligand>
        <name>a divalent metal cation</name>
        <dbReference type="ChEBI" id="CHEBI:60240"/>
        <label>2</label>
    </ligand>
</feature>
<evidence type="ECO:0000256" key="1">
    <source>
        <dbReference type="ARBA" id="ARBA00009275"/>
    </source>
</evidence>
<keyword evidence="5" id="KW-1185">Reference proteome</keyword>
<feature type="binding site" evidence="3">
    <location>
        <position position="180"/>
    </location>
    <ligand>
        <name>a divalent metal cation</name>
        <dbReference type="ChEBI" id="CHEBI:60240"/>
        <label>2</label>
    </ligand>
</feature>
<comment type="caution">
    <text evidence="4">The sequence shown here is derived from an EMBL/GenBank/DDBJ whole genome shotgun (WGS) entry which is preliminary data.</text>
</comment>
<accession>A0A3M0ABN5</accession>